<evidence type="ECO:0000313" key="5">
    <source>
        <dbReference type="EMBL" id="VDM23181.1"/>
    </source>
</evidence>
<evidence type="ECO:0000256" key="1">
    <source>
        <dbReference type="ARBA" id="ARBA00022771"/>
    </source>
</evidence>
<dbReference type="InterPro" id="IPR001841">
    <property type="entry name" value="Znf_RING"/>
</dbReference>
<name>A0A0R3WSH9_HYDTA</name>
<sequence>MFEFECPICLDFTIDPYVPPDCQHFNCRKCFDTIQSVDGLLSCPQCRKLFKIDDIKPYEPPLPSIKYCLDLSCQPNSGCTKLHLEDLCRISETTTPPTKQATEDEKEDEGTIFKLPEDATYCTDICCPGGRNAKCGKKHEADLNLMALAS</sequence>
<dbReference type="EMBL" id="UYWX01002893">
    <property type="protein sequence ID" value="VDM23181.1"/>
    <property type="molecule type" value="Genomic_DNA"/>
</dbReference>
<dbReference type="WBParaSite" id="TTAC_0000371901-mRNA-1">
    <property type="protein sequence ID" value="TTAC_0000371901-mRNA-1"/>
    <property type="gene ID" value="TTAC_0000371901"/>
</dbReference>
<dbReference type="Gene3D" id="3.30.40.10">
    <property type="entry name" value="Zinc/RING finger domain, C3HC4 (zinc finger)"/>
    <property type="match status" value="1"/>
</dbReference>
<reference evidence="5 6" key="2">
    <citation type="submission" date="2018-11" db="EMBL/GenBank/DDBJ databases">
        <authorList>
            <consortium name="Pathogen Informatics"/>
        </authorList>
    </citation>
    <scope>NUCLEOTIDE SEQUENCE [LARGE SCALE GENOMIC DNA]</scope>
</reference>
<accession>A0A0R3WSH9</accession>
<dbReference type="Pfam" id="PF13923">
    <property type="entry name" value="zf-C3HC4_2"/>
    <property type="match status" value="1"/>
</dbReference>
<dbReference type="Proteomes" id="UP000274429">
    <property type="component" value="Unassembled WGS sequence"/>
</dbReference>
<evidence type="ECO:0000313" key="6">
    <source>
        <dbReference type="Proteomes" id="UP000274429"/>
    </source>
</evidence>
<dbReference type="GO" id="GO:0008270">
    <property type="term" value="F:zinc ion binding"/>
    <property type="evidence" value="ECO:0007669"/>
    <property type="project" value="UniProtKB-KW"/>
</dbReference>
<gene>
    <name evidence="5" type="ORF">TTAC_LOCUS3702</name>
</gene>
<proteinExistence type="predicted"/>
<organism evidence="7">
    <name type="scientific">Hydatigena taeniaeformis</name>
    <name type="common">Feline tapeworm</name>
    <name type="synonym">Taenia taeniaeformis</name>
    <dbReference type="NCBI Taxonomy" id="6205"/>
    <lineage>
        <taxon>Eukaryota</taxon>
        <taxon>Metazoa</taxon>
        <taxon>Spiralia</taxon>
        <taxon>Lophotrochozoa</taxon>
        <taxon>Platyhelminthes</taxon>
        <taxon>Cestoda</taxon>
        <taxon>Eucestoda</taxon>
        <taxon>Cyclophyllidea</taxon>
        <taxon>Taeniidae</taxon>
        <taxon>Hydatigera</taxon>
    </lineage>
</organism>
<feature type="domain" description="RING-type" evidence="4">
    <location>
        <begin position="6"/>
        <end position="47"/>
    </location>
</feature>
<dbReference type="InterPro" id="IPR013083">
    <property type="entry name" value="Znf_RING/FYVE/PHD"/>
</dbReference>
<evidence type="ECO:0000259" key="4">
    <source>
        <dbReference type="PROSITE" id="PS50089"/>
    </source>
</evidence>
<keyword evidence="1 3" id="KW-0479">Metal-binding</keyword>
<evidence type="ECO:0000313" key="7">
    <source>
        <dbReference type="WBParaSite" id="TTAC_0000371901-mRNA-1"/>
    </source>
</evidence>
<protein>
    <submittedName>
        <fullName evidence="7">RING-type domain-containing protein</fullName>
    </submittedName>
</protein>
<evidence type="ECO:0000256" key="3">
    <source>
        <dbReference type="PROSITE-ProRule" id="PRU00175"/>
    </source>
</evidence>
<evidence type="ECO:0000256" key="2">
    <source>
        <dbReference type="ARBA" id="ARBA00022833"/>
    </source>
</evidence>
<keyword evidence="6" id="KW-1185">Reference proteome</keyword>
<reference evidence="7" key="1">
    <citation type="submission" date="2017-02" db="UniProtKB">
        <authorList>
            <consortium name="WormBaseParasite"/>
        </authorList>
    </citation>
    <scope>IDENTIFICATION</scope>
</reference>
<keyword evidence="1 3" id="KW-0863">Zinc-finger</keyword>
<keyword evidence="2" id="KW-0862">Zinc</keyword>
<dbReference type="AlphaFoldDB" id="A0A0R3WSH9"/>
<dbReference type="SUPFAM" id="SSF57850">
    <property type="entry name" value="RING/U-box"/>
    <property type="match status" value="1"/>
</dbReference>
<dbReference type="OrthoDB" id="6105938at2759"/>
<dbReference type="STRING" id="6205.A0A0R3WSH9"/>
<dbReference type="PROSITE" id="PS50089">
    <property type="entry name" value="ZF_RING_2"/>
    <property type="match status" value="1"/>
</dbReference>